<dbReference type="AlphaFoldDB" id="A0A139X857"/>
<dbReference type="InterPro" id="IPR010985">
    <property type="entry name" value="Ribbon_hlx_hlx"/>
</dbReference>
<sequence>MAKKDSEETVVVKGAIPKTLKLQFKVLCVQKELEMSEVLEDLIGRWIQADAPVTKSFINLSNQDSEDVKAYVPKSLKLQFKLLCAQKQVTIRYILYALIKQWVEMSGSSSEPSPL</sequence>
<dbReference type="InterPro" id="IPR013321">
    <property type="entry name" value="Arc_rbn_hlx_hlx"/>
</dbReference>
<organism evidence="1 2">
    <name type="scientific">Scytonema hofmannii PCC 7110</name>
    <dbReference type="NCBI Taxonomy" id="128403"/>
    <lineage>
        <taxon>Bacteria</taxon>
        <taxon>Bacillati</taxon>
        <taxon>Cyanobacteriota</taxon>
        <taxon>Cyanophyceae</taxon>
        <taxon>Nostocales</taxon>
        <taxon>Scytonemataceae</taxon>
        <taxon>Scytonema</taxon>
    </lineage>
</organism>
<dbReference type="Proteomes" id="UP000076925">
    <property type="component" value="Unassembled WGS sequence"/>
</dbReference>
<evidence type="ECO:0000313" key="1">
    <source>
        <dbReference type="EMBL" id="KYC40891.1"/>
    </source>
</evidence>
<accession>A0A139X857</accession>
<dbReference type="GO" id="GO:0006355">
    <property type="term" value="P:regulation of DNA-templated transcription"/>
    <property type="evidence" value="ECO:0007669"/>
    <property type="project" value="InterPro"/>
</dbReference>
<keyword evidence="2" id="KW-1185">Reference proteome</keyword>
<dbReference type="Gene3D" id="1.10.1220.10">
    <property type="entry name" value="Met repressor-like"/>
    <property type="match status" value="2"/>
</dbReference>
<dbReference type="OrthoDB" id="517997at2"/>
<dbReference type="SUPFAM" id="SSF47598">
    <property type="entry name" value="Ribbon-helix-helix"/>
    <property type="match status" value="2"/>
</dbReference>
<dbReference type="RefSeq" id="WP_017739789.1">
    <property type="nucleotide sequence ID" value="NZ_KQ976354.1"/>
</dbReference>
<evidence type="ECO:0000313" key="2">
    <source>
        <dbReference type="Proteomes" id="UP000076925"/>
    </source>
</evidence>
<dbReference type="EMBL" id="ANNX02000026">
    <property type="protein sequence ID" value="KYC40891.1"/>
    <property type="molecule type" value="Genomic_DNA"/>
</dbReference>
<name>A0A139X857_9CYAN</name>
<comment type="caution">
    <text evidence="1">The sequence shown here is derived from an EMBL/GenBank/DDBJ whole genome shotgun (WGS) entry which is preliminary data.</text>
</comment>
<gene>
    <name evidence="1" type="ORF">WA1_25055</name>
</gene>
<protein>
    <submittedName>
        <fullName evidence="1">Uncharacterized protein</fullName>
    </submittedName>
</protein>
<reference evidence="1 2" key="1">
    <citation type="journal article" date="2013" name="Genome Biol. Evol.">
        <title>Genomes of Stigonematalean cyanobacteria (subsection V) and the evolution of oxygenic photosynthesis from prokaryotes to plastids.</title>
        <authorList>
            <person name="Dagan T."/>
            <person name="Roettger M."/>
            <person name="Stucken K."/>
            <person name="Landan G."/>
            <person name="Koch R."/>
            <person name="Major P."/>
            <person name="Gould S.B."/>
            <person name="Goremykin V.V."/>
            <person name="Rippka R."/>
            <person name="Tandeau de Marsac N."/>
            <person name="Gugger M."/>
            <person name="Lockhart P.J."/>
            <person name="Allen J.F."/>
            <person name="Brune I."/>
            <person name="Maus I."/>
            <person name="Puhler A."/>
            <person name="Martin W.F."/>
        </authorList>
    </citation>
    <scope>NUCLEOTIDE SEQUENCE [LARGE SCALE GENOMIC DNA]</scope>
    <source>
        <strain evidence="1 2">PCC 7110</strain>
    </source>
</reference>
<proteinExistence type="predicted"/>